<dbReference type="AlphaFoldDB" id="A0A8S1H3U1"/>
<dbReference type="OrthoDB" id="10688976at2759"/>
<keyword evidence="3" id="KW-1185">Reference proteome</keyword>
<gene>
    <name evidence="2" type="ORF">CAUJ_LOCUS5921</name>
</gene>
<protein>
    <submittedName>
        <fullName evidence="2">Uncharacterized protein</fullName>
    </submittedName>
</protein>
<dbReference type="EMBL" id="CAJGYM010000013">
    <property type="protein sequence ID" value="CAD6190002.1"/>
    <property type="molecule type" value="Genomic_DNA"/>
</dbReference>
<evidence type="ECO:0000256" key="1">
    <source>
        <dbReference type="SAM" id="MobiDB-lite"/>
    </source>
</evidence>
<sequence>MARESTVPFLRAFPKFQTDSKTGMCPDSFSPNRLRLFIEKRLLLVRLFSLRLCSQFRESHRDHFAYGPLKLAKGTTLGKVCEVFEDQFFVLNTDVHWTEEIINTTNEVLASIHNGILKPVTSQNGEEVEKNVYLVPSTKLQDPEAEIVPDWRFETRFSIDVPFTSKSHFDYLSLKMIAIQLYPDRWDWKSTKSKQAGQFLRCYTDQPDFIFRSIDFEKMTFPQFLEYYKQPLYLLRKVRGTMMTVKSSVVAALRNGMSEMPMQSAEMLADFLSKNAGPFLPINFVCNMLCYVTQETRKTEDYSFFPMCQTPEKYVAKLVEEENLSQMQARGYLRNFGLFCPYEFAIPEKLANTIDQDIAYQRKQIPHPPPRFKPSMRLIYASEKFRWLEEEGEPGSSDTEEEDDEKVMSSKEVLRTLKADLNKGSAIGQEEFVFEVKTVVSEPIREKCSICSVVDKLEAGFTKVLCKGRPPCEMAMHKSCLMKAMAGQNLKSKRDLKEAICPTDGCEAPLDRITDLHADGSEAKPLLCNQSTKEKAREPKRKDSKSRKSKRNEDKKKRNRLDFSIEKNSSPNEKMDQLENDVVVENEPELEPEVESEPEPEPKILITNPDEAGLKTVRLEKKVDEVVEKWAKGGGNRKAIYVRDKKEPKTSMNELLGFYHGPSKQEENETPTKLPAKRSANIPTQRR</sequence>
<organism evidence="2 3">
    <name type="scientific">Caenorhabditis auriculariae</name>
    <dbReference type="NCBI Taxonomy" id="2777116"/>
    <lineage>
        <taxon>Eukaryota</taxon>
        <taxon>Metazoa</taxon>
        <taxon>Ecdysozoa</taxon>
        <taxon>Nematoda</taxon>
        <taxon>Chromadorea</taxon>
        <taxon>Rhabditida</taxon>
        <taxon>Rhabditina</taxon>
        <taxon>Rhabditomorpha</taxon>
        <taxon>Rhabditoidea</taxon>
        <taxon>Rhabditidae</taxon>
        <taxon>Peloderinae</taxon>
        <taxon>Caenorhabditis</taxon>
    </lineage>
</organism>
<feature type="region of interest" description="Disordered" evidence="1">
    <location>
        <begin position="655"/>
        <end position="687"/>
    </location>
</feature>
<name>A0A8S1H3U1_9PELO</name>
<feature type="compositionally biased region" description="Acidic residues" evidence="1">
    <location>
        <begin position="390"/>
        <end position="405"/>
    </location>
</feature>
<evidence type="ECO:0000313" key="3">
    <source>
        <dbReference type="Proteomes" id="UP000835052"/>
    </source>
</evidence>
<reference evidence="2" key="1">
    <citation type="submission" date="2020-10" db="EMBL/GenBank/DDBJ databases">
        <authorList>
            <person name="Kikuchi T."/>
        </authorList>
    </citation>
    <scope>NUCLEOTIDE SEQUENCE</scope>
    <source>
        <strain evidence="2">NKZ352</strain>
    </source>
</reference>
<feature type="region of interest" description="Disordered" evidence="1">
    <location>
        <begin position="521"/>
        <end position="609"/>
    </location>
</feature>
<accession>A0A8S1H3U1</accession>
<dbReference type="Proteomes" id="UP000835052">
    <property type="component" value="Unassembled WGS sequence"/>
</dbReference>
<proteinExistence type="predicted"/>
<feature type="compositionally biased region" description="Basic and acidic residues" evidence="1">
    <location>
        <begin position="532"/>
        <end position="541"/>
    </location>
</feature>
<feature type="compositionally biased region" description="Acidic residues" evidence="1">
    <location>
        <begin position="578"/>
        <end position="599"/>
    </location>
</feature>
<feature type="compositionally biased region" description="Basic and acidic residues" evidence="1">
    <location>
        <begin position="551"/>
        <end position="565"/>
    </location>
</feature>
<comment type="caution">
    <text evidence="2">The sequence shown here is derived from an EMBL/GenBank/DDBJ whole genome shotgun (WGS) entry which is preliminary data.</text>
</comment>
<evidence type="ECO:0000313" key="2">
    <source>
        <dbReference type="EMBL" id="CAD6190002.1"/>
    </source>
</evidence>
<feature type="region of interest" description="Disordered" evidence="1">
    <location>
        <begin position="390"/>
        <end position="409"/>
    </location>
</feature>